<evidence type="ECO:0000256" key="6">
    <source>
        <dbReference type="SAM" id="Phobius"/>
    </source>
</evidence>
<sequence>MHHLYRWAKKDFVLFASFVLALLSCIIVPPSMAYIQYIDLHTLLLLFCLMAVVEGLHRAEVFDHIAHYSLRHMHTERHLVMLLVLLCFVSSMCITNDVALITFVPFAIMLLRNADLTSRITSTVALMTIAANMGSMLTPVGNPQNLYLYRLSDYSLSQFMGIMLPYTTIALLLSFIFILLKTSAYSFTTHISPPAPLKQRQAFFYGILFLLSLASVVHWISPWYLLLIVGGSILYYQPDLLRKLDYSLLLTFVFFFILSGNLKSFGPLHTLLQQLITGHERLTAIVVSQFISNVPAALLLSGYTEDSTDLIIGCNLGGLGTLIASMASVISYKYVAHDLPQQRLRYLLRFSFYSIIFLACIVAIDYWMA</sequence>
<dbReference type="EMBL" id="JACJLA010000011">
    <property type="protein sequence ID" value="MBM6913026.1"/>
    <property type="molecule type" value="Genomic_DNA"/>
</dbReference>
<comment type="subcellular location">
    <subcellularLocation>
        <location evidence="1">Membrane</location>
        <topology evidence="1">Multi-pass membrane protein</topology>
    </subcellularLocation>
</comment>
<feature type="domain" description="Citrate transporter-like" evidence="7">
    <location>
        <begin position="15"/>
        <end position="300"/>
    </location>
</feature>
<evidence type="ECO:0000256" key="5">
    <source>
        <dbReference type="ARBA" id="ARBA00023136"/>
    </source>
</evidence>
<comment type="caution">
    <text evidence="8">The sequence shown here is derived from an EMBL/GenBank/DDBJ whole genome shotgun (WGS) entry which is preliminary data.</text>
</comment>
<evidence type="ECO:0000313" key="8">
    <source>
        <dbReference type="EMBL" id="MBM6913026.1"/>
    </source>
</evidence>
<keyword evidence="3 6" id="KW-0812">Transmembrane</keyword>
<keyword evidence="4 6" id="KW-1133">Transmembrane helix</keyword>
<dbReference type="RefSeq" id="WP_205088017.1">
    <property type="nucleotide sequence ID" value="NZ_JACJLA010000011.1"/>
</dbReference>
<evidence type="ECO:0000256" key="4">
    <source>
        <dbReference type="ARBA" id="ARBA00022989"/>
    </source>
</evidence>
<protein>
    <submittedName>
        <fullName evidence="8">Citrate transporter</fullName>
    </submittedName>
</protein>
<proteinExistence type="predicted"/>
<dbReference type="PROSITE" id="PS51257">
    <property type="entry name" value="PROKAR_LIPOPROTEIN"/>
    <property type="match status" value="1"/>
</dbReference>
<feature type="transmembrane region" description="Helical" evidence="6">
    <location>
        <begin position="12"/>
        <end position="35"/>
    </location>
</feature>
<dbReference type="Pfam" id="PF03600">
    <property type="entry name" value="CitMHS"/>
    <property type="match status" value="1"/>
</dbReference>
<gene>
    <name evidence="8" type="ORF">H6A01_06790</name>
</gene>
<name>A0ABS2GFS1_9FIRM</name>
<feature type="transmembrane region" description="Helical" evidence="6">
    <location>
        <begin position="202"/>
        <end position="226"/>
    </location>
</feature>
<feature type="transmembrane region" description="Helical" evidence="6">
    <location>
        <begin position="79"/>
        <end position="108"/>
    </location>
</feature>
<dbReference type="PANTHER" id="PTHR43568:SF1">
    <property type="entry name" value="P PROTEIN"/>
    <property type="match status" value="1"/>
</dbReference>
<organism evidence="8 9">
    <name type="scientific">Veillonella magna</name>
    <dbReference type="NCBI Taxonomy" id="464322"/>
    <lineage>
        <taxon>Bacteria</taxon>
        <taxon>Bacillati</taxon>
        <taxon>Bacillota</taxon>
        <taxon>Negativicutes</taxon>
        <taxon>Veillonellales</taxon>
        <taxon>Veillonellaceae</taxon>
        <taxon>Veillonella</taxon>
    </lineage>
</organism>
<feature type="transmembrane region" description="Helical" evidence="6">
    <location>
        <begin position="246"/>
        <end position="262"/>
    </location>
</feature>
<evidence type="ECO:0000259" key="7">
    <source>
        <dbReference type="Pfam" id="PF03600"/>
    </source>
</evidence>
<evidence type="ECO:0000256" key="2">
    <source>
        <dbReference type="ARBA" id="ARBA00022448"/>
    </source>
</evidence>
<feature type="transmembrane region" description="Helical" evidence="6">
    <location>
        <begin position="159"/>
        <end position="181"/>
    </location>
</feature>
<feature type="transmembrane region" description="Helical" evidence="6">
    <location>
        <begin position="120"/>
        <end position="139"/>
    </location>
</feature>
<dbReference type="Proteomes" id="UP000707138">
    <property type="component" value="Unassembled WGS sequence"/>
</dbReference>
<feature type="transmembrane region" description="Helical" evidence="6">
    <location>
        <begin position="310"/>
        <end position="335"/>
    </location>
</feature>
<keyword evidence="2" id="KW-0813">Transport</keyword>
<dbReference type="InterPro" id="IPR004680">
    <property type="entry name" value="Cit_transptr-like_dom"/>
</dbReference>
<feature type="transmembrane region" description="Helical" evidence="6">
    <location>
        <begin position="282"/>
        <end position="304"/>
    </location>
</feature>
<dbReference type="PANTHER" id="PTHR43568">
    <property type="entry name" value="P PROTEIN"/>
    <property type="match status" value="1"/>
</dbReference>
<keyword evidence="9" id="KW-1185">Reference proteome</keyword>
<evidence type="ECO:0000313" key="9">
    <source>
        <dbReference type="Proteomes" id="UP000707138"/>
    </source>
</evidence>
<evidence type="ECO:0000256" key="3">
    <source>
        <dbReference type="ARBA" id="ARBA00022692"/>
    </source>
</evidence>
<dbReference type="InterPro" id="IPR051475">
    <property type="entry name" value="Diverse_Ion_Transporter"/>
</dbReference>
<accession>A0ABS2GFS1</accession>
<evidence type="ECO:0000256" key="1">
    <source>
        <dbReference type="ARBA" id="ARBA00004141"/>
    </source>
</evidence>
<reference evidence="8 9" key="1">
    <citation type="journal article" date="2021" name="Sci. Rep.">
        <title>The distribution of antibiotic resistance genes in chicken gut microbiota commensals.</title>
        <authorList>
            <person name="Juricova H."/>
            <person name="Matiasovicova J."/>
            <person name="Kubasova T."/>
            <person name="Cejkova D."/>
            <person name="Rychlik I."/>
        </authorList>
    </citation>
    <scope>NUCLEOTIDE SEQUENCE [LARGE SCALE GENOMIC DNA]</scope>
    <source>
        <strain evidence="8 9">An537</strain>
    </source>
</reference>
<feature type="transmembrane region" description="Helical" evidence="6">
    <location>
        <begin position="347"/>
        <end position="368"/>
    </location>
</feature>
<keyword evidence="5 6" id="KW-0472">Membrane</keyword>